<dbReference type="Proteomes" id="UP000198896">
    <property type="component" value="Unassembled WGS sequence"/>
</dbReference>
<keyword evidence="1" id="KW-0812">Transmembrane</keyword>
<name>A0A1I2E0D4_9FIRM</name>
<keyword evidence="1" id="KW-0472">Membrane</keyword>
<dbReference type="RefSeq" id="WP_093914278.1">
    <property type="nucleotide sequence ID" value="NZ_FONL01000026.1"/>
</dbReference>
<evidence type="ECO:0000313" key="3">
    <source>
        <dbReference type="Proteomes" id="UP000198896"/>
    </source>
</evidence>
<evidence type="ECO:0000256" key="1">
    <source>
        <dbReference type="SAM" id="Phobius"/>
    </source>
</evidence>
<evidence type="ECO:0000313" key="2">
    <source>
        <dbReference type="EMBL" id="SFE85710.1"/>
    </source>
</evidence>
<accession>A0A1I2E0D4</accession>
<organism evidence="2 3">
    <name type="scientific">Succiniclasticum ruminis DSM 9236</name>
    <dbReference type="NCBI Taxonomy" id="1123323"/>
    <lineage>
        <taxon>Bacteria</taxon>
        <taxon>Bacillati</taxon>
        <taxon>Bacillota</taxon>
        <taxon>Negativicutes</taxon>
        <taxon>Acidaminococcales</taxon>
        <taxon>Acidaminococcaceae</taxon>
        <taxon>Succiniclasticum</taxon>
    </lineage>
</organism>
<gene>
    <name evidence="2" type="ORF">SAMN05216245_12615</name>
</gene>
<dbReference type="OrthoDB" id="9840254at2"/>
<keyword evidence="3" id="KW-1185">Reference proteome</keyword>
<protein>
    <submittedName>
        <fullName evidence="2">Uncharacterized protein</fullName>
    </submittedName>
</protein>
<reference evidence="2 3" key="1">
    <citation type="submission" date="2016-10" db="EMBL/GenBank/DDBJ databases">
        <authorList>
            <person name="de Groot N.N."/>
        </authorList>
    </citation>
    <scope>NUCLEOTIDE SEQUENCE [LARGE SCALE GENOMIC DNA]</scope>
    <source>
        <strain evidence="2 3">DSM 9236</strain>
    </source>
</reference>
<dbReference type="EMBL" id="FONL01000026">
    <property type="protein sequence ID" value="SFE85710.1"/>
    <property type="molecule type" value="Genomic_DNA"/>
</dbReference>
<dbReference type="AlphaFoldDB" id="A0A1I2E0D4"/>
<keyword evidence="1" id="KW-1133">Transmembrane helix</keyword>
<feature type="transmembrane region" description="Helical" evidence="1">
    <location>
        <begin position="21"/>
        <end position="43"/>
    </location>
</feature>
<sequence>MKQKNPFSEKEKKESQATERPSGFIMLLMIPIFLAVLTFATAITGCISCSIQAMTHRKEMLQAYSLLEDDSSAWRNEVLPGEWRNVYENDYEKVVSTQKAGPYILLVKEMRNKTTGKVLVNRLEFIPIGKEDDHTS</sequence>
<proteinExistence type="predicted"/>
<dbReference type="STRING" id="1123323.SAMN05216245_12615"/>